<name>A0A932GRU5_UNCTE</name>
<comment type="caution">
    <text evidence="2">The sequence shown here is derived from an EMBL/GenBank/DDBJ whole genome shotgun (WGS) entry which is preliminary data.</text>
</comment>
<dbReference type="Proteomes" id="UP000741360">
    <property type="component" value="Unassembled WGS sequence"/>
</dbReference>
<dbReference type="EC" id="1.4.1.13" evidence="2"/>
<dbReference type="PANTHER" id="PTHR42783">
    <property type="entry name" value="GLUTAMATE SYNTHASE [NADPH] SMALL CHAIN"/>
    <property type="match status" value="1"/>
</dbReference>
<dbReference type="AlphaFoldDB" id="A0A932GRU5"/>
<dbReference type="SUPFAM" id="SSF46548">
    <property type="entry name" value="alpha-helical ferredoxin"/>
    <property type="match status" value="1"/>
</dbReference>
<dbReference type="InterPro" id="IPR017896">
    <property type="entry name" value="4Fe4S_Fe-S-bd"/>
</dbReference>
<reference evidence="2" key="1">
    <citation type="submission" date="2020-07" db="EMBL/GenBank/DDBJ databases">
        <title>Huge and variable diversity of episymbiotic CPR bacteria and DPANN archaea in groundwater ecosystems.</title>
        <authorList>
            <person name="He C.Y."/>
            <person name="Keren R."/>
            <person name="Whittaker M."/>
            <person name="Farag I.F."/>
            <person name="Doudna J."/>
            <person name="Cate J.H.D."/>
            <person name="Banfield J.F."/>
        </authorList>
    </citation>
    <scope>NUCLEOTIDE SEQUENCE</scope>
    <source>
        <strain evidence="2">NC_groundwater_717_Ag_S-0.2um_59_8</strain>
    </source>
</reference>
<proteinExistence type="predicted"/>
<dbReference type="EMBL" id="JACPSX010000240">
    <property type="protein sequence ID" value="MBI3015845.1"/>
    <property type="molecule type" value="Genomic_DNA"/>
</dbReference>
<evidence type="ECO:0000259" key="1">
    <source>
        <dbReference type="PROSITE" id="PS51379"/>
    </source>
</evidence>
<evidence type="ECO:0000313" key="2">
    <source>
        <dbReference type="EMBL" id="MBI3015845.1"/>
    </source>
</evidence>
<dbReference type="PROSITE" id="PS51379">
    <property type="entry name" value="4FE4S_FER_2"/>
    <property type="match status" value="1"/>
</dbReference>
<dbReference type="Gene3D" id="3.50.50.60">
    <property type="entry name" value="FAD/NAD(P)-binding domain"/>
    <property type="match status" value="2"/>
</dbReference>
<dbReference type="Gene3D" id="1.10.1060.10">
    <property type="entry name" value="Alpha-helical ferredoxin"/>
    <property type="match status" value="1"/>
</dbReference>
<sequence>MKIPRQPMPERDPAERARTFEEVPLGFSEETAVLEASRCIHCPHNDCVEGCPVGIDIPAFLRLIEEGDFLGAAQKIREKNVLPAICGRVCPQEQQCEKACILALTKKPSPVSIGRLERFVADYERRSGKIEVPEVPPPTGFRVAVVGSGPAGLTAASELARLGHKVTIFEALHRPGGVLFYGIPRFRLPGEVISAEIESLKKMGVEIVCDAVVGKFATISELFDLGYDAVMIGTGAGLPWFLGIPGENLLGVFSANEFLTRVNLMRADRFPNSITPVRVGKRVAVIGAGDTAMDAARTALRLRPESVTIYYRRSRAEAPCRVEELAHAEAEGVKFEFLTNPLRFIGDEDYRLVAIECQRMELGEPDKSGRRRPVPTPDSNFTVPIDSAIFALGFGVNPLIRQSAPELEVDDRGVLKIDPEKGMTSMLGVFAAGDIVTGGATVILAMGQAKKAAAGIHRYLMEKKLEGSPLEAGASQVSGASENRG</sequence>
<dbReference type="Pfam" id="PF07992">
    <property type="entry name" value="Pyr_redox_2"/>
    <property type="match status" value="1"/>
</dbReference>
<dbReference type="InterPro" id="IPR036188">
    <property type="entry name" value="FAD/NAD-bd_sf"/>
</dbReference>
<dbReference type="GO" id="GO:0051536">
    <property type="term" value="F:iron-sulfur cluster binding"/>
    <property type="evidence" value="ECO:0007669"/>
    <property type="project" value="InterPro"/>
</dbReference>
<dbReference type="InterPro" id="IPR023753">
    <property type="entry name" value="FAD/NAD-binding_dom"/>
</dbReference>
<keyword evidence="2" id="KW-0560">Oxidoreductase</keyword>
<dbReference type="SUPFAM" id="SSF51971">
    <property type="entry name" value="Nucleotide-binding domain"/>
    <property type="match status" value="1"/>
</dbReference>
<dbReference type="PANTHER" id="PTHR42783:SF3">
    <property type="entry name" value="GLUTAMATE SYNTHASE [NADPH] SMALL CHAIN-RELATED"/>
    <property type="match status" value="1"/>
</dbReference>
<evidence type="ECO:0000313" key="3">
    <source>
        <dbReference type="Proteomes" id="UP000741360"/>
    </source>
</evidence>
<dbReference type="NCBIfam" id="TIGR01316">
    <property type="entry name" value="gltA"/>
    <property type="match status" value="1"/>
</dbReference>
<accession>A0A932GRU5</accession>
<dbReference type="Pfam" id="PF14691">
    <property type="entry name" value="Fer4_20"/>
    <property type="match status" value="1"/>
</dbReference>
<dbReference type="InterPro" id="IPR009051">
    <property type="entry name" value="Helical_ferredxn"/>
</dbReference>
<organism evidence="2 3">
    <name type="scientific">Tectimicrobiota bacterium</name>
    <dbReference type="NCBI Taxonomy" id="2528274"/>
    <lineage>
        <taxon>Bacteria</taxon>
        <taxon>Pseudomonadati</taxon>
        <taxon>Nitrospinota/Tectimicrobiota group</taxon>
        <taxon>Candidatus Tectimicrobiota</taxon>
    </lineage>
</organism>
<dbReference type="PRINTS" id="PR00419">
    <property type="entry name" value="ADXRDTASE"/>
</dbReference>
<dbReference type="GO" id="GO:0004355">
    <property type="term" value="F:glutamate synthase (NADPH) activity"/>
    <property type="evidence" value="ECO:0007669"/>
    <property type="project" value="UniProtKB-EC"/>
</dbReference>
<gene>
    <name evidence="2" type="primary">gltA</name>
    <name evidence="2" type="ORF">HYY65_12505</name>
</gene>
<protein>
    <submittedName>
        <fullName evidence="2">NADPH-dependent glutamate synthase</fullName>
        <ecNumber evidence="2">1.4.1.13</ecNumber>
    </submittedName>
</protein>
<feature type="domain" description="4Fe-4S ferredoxin-type" evidence="1">
    <location>
        <begin position="30"/>
        <end position="60"/>
    </location>
</feature>
<dbReference type="InterPro" id="IPR006004">
    <property type="entry name" value="SudA-like"/>
</dbReference>
<dbReference type="InterPro" id="IPR028261">
    <property type="entry name" value="DPD_II"/>
</dbReference>